<proteinExistence type="inferred from homology"/>
<evidence type="ECO:0000256" key="3">
    <source>
        <dbReference type="ARBA" id="ARBA00012544"/>
    </source>
</evidence>
<dbReference type="FunFam" id="3.40.50.2000:FF:000038">
    <property type="entry name" value="UDP-GlucuronosylTransferase"/>
    <property type="match status" value="1"/>
</dbReference>
<keyword evidence="5" id="KW-0808">Transferase</keyword>
<dbReference type="GO" id="GO:0015020">
    <property type="term" value="F:glucuronosyltransferase activity"/>
    <property type="evidence" value="ECO:0007669"/>
    <property type="project" value="UniProtKB-EC"/>
</dbReference>
<dbReference type="InterPro" id="IPR050271">
    <property type="entry name" value="UDP-glycosyltransferase"/>
</dbReference>
<evidence type="ECO:0000256" key="12">
    <source>
        <dbReference type="SAM" id="SignalP"/>
    </source>
</evidence>
<comment type="catalytic activity">
    <reaction evidence="10">
        <text>glucuronate acceptor + UDP-alpha-D-glucuronate = acceptor beta-D-glucuronoside + UDP + H(+)</text>
        <dbReference type="Rhea" id="RHEA:21032"/>
        <dbReference type="ChEBI" id="CHEBI:15378"/>
        <dbReference type="ChEBI" id="CHEBI:58052"/>
        <dbReference type="ChEBI" id="CHEBI:58223"/>
        <dbReference type="ChEBI" id="CHEBI:132367"/>
        <dbReference type="ChEBI" id="CHEBI:132368"/>
        <dbReference type="EC" id="2.4.1.17"/>
    </reaction>
</comment>
<name>A0AAV5V8E7_9BILA</name>
<keyword evidence="6 11" id="KW-0812">Transmembrane</keyword>
<comment type="subcellular location">
    <subcellularLocation>
        <location evidence="1">Membrane</location>
        <topology evidence="1">Single-pass membrane protein</topology>
    </subcellularLocation>
</comment>
<dbReference type="CDD" id="cd03784">
    <property type="entry name" value="GT1_Gtf-like"/>
    <property type="match status" value="1"/>
</dbReference>
<evidence type="ECO:0000313" key="13">
    <source>
        <dbReference type="EMBL" id="GMT15920.1"/>
    </source>
</evidence>
<dbReference type="PANTHER" id="PTHR48043:SF23">
    <property type="entry name" value="UDP-GLUCURONOSYLTRANSFERASE"/>
    <property type="match status" value="1"/>
</dbReference>
<dbReference type="Gene3D" id="3.40.50.2000">
    <property type="entry name" value="Glycogen Phosphorylase B"/>
    <property type="match status" value="1"/>
</dbReference>
<keyword evidence="14" id="KW-1185">Reference proteome</keyword>
<evidence type="ECO:0000256" key="6">
    <source>
        <dbReference type="ARBA" id="ARBA00022692"/>
    </source>
</evidence>
<organism evidence="13 14">
    <name type="scientific">Pristionchus fissidentatus</name>
    <dbReference type="NCBI Taxonomy" id="1538716"/>
    <lineage>
        <taxon>Eukaryota</taxon>
        <taxon>Metazoa</taxon>
        <taxon>Ecdysozoa</taxon>
        <taxon>Nematoda</taxon>
        <taxon>Chromadorea</taxon>
        <taxon>Rhabditida</taxon>
        <taxon>Rhabditina</taxon>
        <taxon>Diplogasteromorpha</taxon>
        <taxon>Diplogasteroidea</taxon>
        <taxon>Neodiplogasteridae</taxon>
        <taxon>Pristionchus</taxon>
    </lineage>
</organism>
<evidence type="ECO:0000256" key="10">
    <source>
        <dbReference type="ARBA" id="ARBA00047475"/>
    </source>
</evidence>
<dbReference type="EC" id="2.4.1.17" evidence="3"/>
<dbReference type="EMBL" id="BTSY01000002">
    <property type="protein sequence ID" value="GMT15920.1"/>
    <property type="molecule type" value="Genomic_DNA"/>
</dbReference>
<keyword evidence="4" id="KW-0328">Glycosyltransferase</keyword>
<keyword evidence="8 11" id="KW-1133">Transmembrane helix</keyword>
<dbReference type="GO" id="GO:0016020">
    <property type="term" value="C:membrane"/>
    <property type="evidence" value="ECO:0007669"/>
    <property type="project" value="UniProtKB-SubCell"/>
</dbReference>
<keyword evidence="9 11" id="KW-0472">Membrane</keyword>
<comment type="similarity">
    <text evidence="2">Belongs to the UDP-glycosyltransferase family.</text>
</comment>
<evidence type="ECO:0000256" key="7">
    <source>
        <dbReference type="ARBA" id="ARBA00022729"/>
    </source>
</evidence>
<evidence type="ECO:0000256" key="9">
    <source>
        <dbReference type="ARBA" id="ARBA00023136"/>
    </source>
</evidence>
<evidence type="ECO:0000313" key="14">
    <source>
        <dbReference type="Proteomes" id="UP001432322"/>
    </source>
</evidence>
<reference evidence="13" key="1">
    <citation type="submission" date="2023-10" db="EMBL/GenBank/DDBJ databases">
        <title>Genome assembly of Pristionchus species.</title>
        <authorList>
            <person name="Yoshida K."/>
            <person name="Sommer R.J."/>
        </authorList>
    </citation>
    <scope>NUCLEOTIDE SEQUENCE</scope>
    <source>
        <strain evidence="13">RS5133</strain>
    </source>
</reference>
<dbReference type="SUPFAM" id="SSF53756">
    <property type="entry name" value="UDP-Glycosyltransferase/glycogen phosphorylase"/>
    <property type="match status" value="1"/>
</dbReference>
<comment type="caution">
    <text evidence="13">The sequence shown here is derived from an EMBL/GenBank/DDBJ whole genome shotgun (WGS) entry which is preliminary data.</text>
</comment>
<evidence type="ECO:0000256" key="4">
    <source>
        <dbReference type="ARBA" id="ARBA00022676"/>
    </source>
</evidence>
<feature type="transmembrane region" description="Helical" evidence="11">
    <location>
        <begin position="496"/>
        <end position="516"/>
    </location>
</feature>
<protein>
    <recommendedName>
        <fullName evidence="3">glucuronosyltransferase</fullName>
        <ecNumber evidence="3">2.4.1.17</ecNumber>
    </recommendedName>
</protein>
<keyword evidence="7 12" id="KW-0732">Signal</keyword>
<evidence type="ECO:0000256" key="5">
    <source>
        <dbReference type="ARBA" id="ARBA00022679"/>
    </source>
</evidence>
<dbReference type="Pfam" id="PF00201">
    <property type="entry name" value="UDPGT"/>
    <property type="match status" value="1"/>
</dbReference>
<evidence type="ECO:0000256" key="11">
    <source>
        <dbReference type="SAM" id="Phobius"/>
    </source>
</evidence>
<feature type="chain" id="PRO_5043630143" description="glucuronosyltransferase" evidence="12">
    <location>
        <begin position="23"/>
        <end position="531"/>
    </location>
</feature>
<dbReference type="PANTHER" id="PTHR48043">
    <property type="entry name" value="EG:EG0003.4 PROTEIN-RELATED"/>
    <property type="match status" value="1"/>
</dbReference>
<dbReference type="InterPro" id="IPR002213">
    <property type="entry name" value="UDP_glucos_trans"/>
</dbReference>
<dbReference type="AlphaFoldDB" id="A0AAV5V8E7"/>
<sequence length="531" mass="59525">FRVNMKLLLPILLLASVYVSSSYKILVYNSKYGHSHSYFMGRIADILAEAGHDVTSLIPILDAETPDGTTKSKVIHVSQDPRAVKEAESTKADIDFYSTDTMSLLAQIFIGRYLGKVFSYTCEKTLDEPGLIERLRNEKFDVMISEHFDMCGLGLSHLIKPKSYIGASATTIMNYEFEEFGVPRGISYNTASYVTHHDVHSMWSRLRNIYAEALMKIFFHDSRSKVEAVFKNRFGSEFPSLMELSSHSAYVFTNSEPLIDFAVPTLSRIIPVGGLNAKDPKPLDETWTGILTKRPRAVLISFGSVVKSTMLPIDVKRSVLKTISAFPDVTFIWKYETPEDEFATSEASKVANLHIAKWQPQVDILNHPNLAVFVTHGGMGSTQETAMRGVPGVFIPFFGDQPRNAGMMHHNEFGIAIDKSDLADSKKFTAVLRELLENGKYRNNAKRIAAMLAKKPFSSKQKLVKYTEFAAEFGPSAALRPQSHDMSFIEYHNIDIILLFVLVSFAIGLLIIYVLLKKIFGKAVEKKTKSD</sequence>
<feature type="signal peptide" evidence="12">
    <location>
        <begin position="1"/>
        <end position="22"/>
    </location>
</feature>
<evidence type="ECO:0000256" key="1">
    <source>
        <dbReference type="ARBA" id="ARBA00004167"/>
    </source>
</evidence>
<feature type="non-terminal residue" evidence="13">
    <location>
        <position position="1"/>
    </location>
</feature>
<evidence type="ECO:0000256" key="2">
    <source>
        <dbReference type="ARBA" id="ARBA00009995"/>
    </source>
</evidence>
<accession>A0AAV5V8E7</accession>
<evidence type="ECO:0000256" key="8">
    <source>
        <dbReference type="ARBA" id="ARBA00022989"/>
    </source>
</evidence>
<gene>
    <name evidence="13" type="ORF">PFISCL1PPCAC_7217</name>
</gene>
<dbReference type="Proteomes" id="UP001432322">
    <property type="component" value="Unassembled WGS sequence"/>
</dbReference>